<keyword evidence="2" id="KW-1185">Reference proteome</keyword>
<sequence length="93" mass="10078">TCPRTRPTRGGYERALDAAGLDVVAAEDVSAHSVGQFGKWTALFGRLHGSPLGPAIDRLLERYDLDPRSITEQVRLANAALPSLRHVVFVARA</sequence>
<dbReference type="Proteomes" id="UP000471521">
    <property type="component" value="Unassembled WGS sequence"/>
</dbReference>
<dbReference type="AlphaFoldDB" id="A0A6B0SF69"/>
<evidence type="ECO:0000313" key="1">
    <source>
        <dbReference type="EMBL" id="MXR20414.1"/>
    </source>
</evidence>
<protein>
    <submittedName>
        <fullName evidence="1">Uncharacterized protein</fullName>
    </submittedName>
</protein>
<reference evidence="1 2" key="1">
    <citation type="submission" date="2019-12" db="EMBL/GenBank/DDBJ databases">
        <title>Isolation and characterization of three novel carbon monoxide-oxidizing members of Halobacteria from salione crusts and soils.</title>
        <authorList>
            <person name="Myers M.R."/>
            <person name="King G.M."/>
        </authorList>
    </citation>
    <scope>NUCLEOTIDE SEQUENCE [LARGE SCALE GENOMIC DNA]</scope>
    <source>
        <strain evidence="1 2">PCN9</strain>
    </source>
</reference>
<dbReference type="EMBL" id="WUUU01000042">
    <property type="protein sequence ID" value="MXR20414.1"/>
    <property type="molecule type" value="Genomic_DNA"/>
</dbReference>
<proteinExistence type="predicted"/>
<evidence type="ECO:0000313" key="2">
    <source>
        <dbReference type="Proteomes" id="UP000471521"/>
    </source>
</evidence>
<name>A0A6B0SF69_9EURY</name>
<organism evidence="1 2">
    <name type="scientific">Halobacterium bonnevillei</name>
    <dbReference type="NCBI Taxonomy" id="2692200"/>
    <lineage>
        <taxon>Archaea</taxon>
        <taxon>Methanobacteriati</taxon>
        <taxon>Methanobacteriota</taxon>
        <taxon>Stenosarchaea group</taxon>
        <taxon>Halobacteria</taxon>
        <taxon>Halobacteriales</taxon>
        <taxon>Halobacteriaceae</taxon>
        <taxon>Halobacterium</taxon>
    </lineage>
</organism>
<gene>
    <name evidence="1" type="ORF">GRX66_07275</name>
</gene>
<feature type="non-terminal residue" evidence="1">
    <location>
        <position position="1"/>
    </location>
</feature>
<accession>A0A6B0SF69</accession>
<comment type="caution">
    <text evidence="1">The sequence shown here is derived from an EMBL/GenBank/DDBJ whole genome shotgun (WGS) entry which is preliminary data.</text>
</comment>